<reference evidence="1" key="1">
    <citation type="submission" date="2020-08" db="EMBL/GenBank/DDBJ databases">
        <title>Multicomponent nature underlies the extraordinary mechanical properties of spider dragline silk.</title>
        <authorList>
            <person name="Kono N."/>
            <person name="Nakamura H."/>
            <person name="Mori M."/>
            <person name="Yoshida Y."/>
            <person name="Ohtoshi R."/>
            <person name="Malay A.D."/>
            <person name="Moran D.A.P."/>
            <person name="Tomita M."/>
            <person name="Numata K."/>
            <person name="Arakawa K."/>
        </authorList>
    </citation>
    <scope>NUCLEOTIDE SEQUENCE</scope>
</reference>
<evidence type="ECO:0000313" key="2">
    <source>
        <dbReference type="Proteomes" id="UP000887013"/>
    </source>
</evidence>
<accession>A0A8X6QJX6</accession>
<keyword evidence="2" id="KW-1185">Reference proteome</keyword>
<comment type="caution">
    <text evidence="1">The sequence shown here is derived from an EMBL/GenBank/DDBJ whole genome shotgun (WGS) entry which is preliminary data.</text>
</comment>
<proteinExistence type="predicted"/>
<dbReference type="Proteomes" id="UP000887013">
    <property type="component" value="Unassembled WGS sequence"/>
</dbReference>
<dbReference type="EMBL" id="BMAW01129194">
    <property type="protein sequence ID" value="GFU29347.1"/>
    <property type="molecule type" value="Genomic_DNA"/>
</dbReference>
<name>A0A8X6QJX6_NEPPI</name>
<dbReference type="AlphaFoldDB" id="A0A8X6QJX6"/>
<gene>
    <name evidence="1" type="ORF">NPIL_353211</name>
</gene>
<sequence length="86" mass="9626">MDKCCIRSSDTSATFSAPGCKREKERTCTFVPSSSRLVRNAPKFGMVMRGSEVSYPINSLHVVYDFPIKRSAKSMLDSFGRSIRLV</sequence>
<evidence type="ECO:0000313" key="1">
    <source>
        <dbReference type="EMBL" id="GFU29347.1"/>
    </source>
</evidence>
<protein>
    <submittedName>
        <fullName evidence="1">Uncharacterized protein</fullName>
    </submittedName>
</protein>
<organism evidence="1 2">
    <name type="scientific">Nephila pilipes</name>
    <name type="common">Giant wood spider</name>
    <name type="synonym">Nephila maculata</name>
    <dbReference type="NCBI Taxonomy" id="299642"/>
    <lineage>
        <taxon>Eukaryota</taxon>
        <taxon>Metazoa</taxon>
        <taxon>Ecdysozoa</taxon>
        <taxon>Arthropoda</taxon>
        <taxon>Chelicerata</taxon>
        <taxon>Arachnida</taxon>
        <taxon>Araneae</taxon>
        <taxon>Araneomorphae</taxon>
        <taxon>Entelegynae</taxon>
        <taxon>Araneoidea</taxon>
        <taxon>Nephilidae</taxon>
        <taxon>Nephila</taxon>
    </lineage>
</organism>